<reference evidence="2" key="1">
    <citation type="submission" date="2013-11" db="EMBL/GenBank/DDBJ databases">
        <title>Draft genome sequence from a member of Zhouia, isolated tidal flat.</title>
        <authorList>
            <person name="Jin H."/>
            <person name="Jeon C.O."/>
        </authorList>
    </citation>
    <scope>NUCLEOTIDE SEQUENCE [LARGE SCALE GENOMIC DNA]</scope>
    <source>
        <strain evidence="2">AD3</strain>
    </source>
</reference>
<name>W2UQL3_9FLAO</name>
<keyword evidence="2" id="KW-1185">Reference proteome</keyword>
<dbReference type="EMBL" id="AYXY01000019">
    <property type="protein sequence ID" value="ETN95617.1"/>
    <property type="molecule type" value="Genomic_DNA"/>
</dbReference>
<reference evidence="1 2" key="2">
    <citation type="journal article" date="2016" name="Genome Announc.">
        <title>Draft Genome Sequence of Zhouia amylolytica AD3, Isolated from Tidal Flat Sediment.</title>
        <authorList>
            <person name="Jia B."/>
            <person name="Jin H.M."/>
            <person name="Lee H.J."/>
            <person name="Jeon C.O."/>
        </authorList>
    </citation>
    <scope>NUCLEOTIDE SEQUENCE [LARGE SCALE GENOMIC DNA]</scope>
    <source>
        <strain evidence="1 2">AD3</strain>
    </source>
</reference>
<evidence type="ECO:0000313" key="1">
    <source>
        <dbReference type="EMBL" id="ETN95617.1"/>
    </source>
</evidence>
<protein>
    <submittedName>
        <fullName evidence="1">Uncharacterized protein</fullName>
    </submittedName>
</protein>
<accession>W2UQL3</accession>
<organism evidence="1 2">
    <name type="scientific">Zhouia amylolytica AD3</name>
    <dbReference type="NCBI Taxonomy" id="1286632"/>
    <lineage>
        <taxon>Bacteria</taxon>
        <taxon>Pseudomonadati</taxon>
        <taxon>Bacteroidota</taxon>
        <taxon>Flavobacteriia</taxon>
        <taxon>Flavobacteriales</taxon>
        <taxon>Flavobacteriaceae</taxon>
        <taxon>Zhouia</taxon>
    </lineage>
</organism>
<proteinExistence type="predicted"/>
<comment type="caution">
    <text evidence="1">The sequence shown here is derived from an EMBL/GenBank/DDBJ whole genome shotgun (WGS) entry which is preliminary data.</text>
</comment>
<dbReference type="AlphaFoldDB" id="W2UQL3"/>
<dbReference type="Proteomes" id="UP000018850">
    <property type="component" value="Unassembled WGS sequence"/>
</dbReference>
<gene>
    <name evidence="1" type="ORF">P278_13390</name>
</gene>
<sequence>MLILIQALLLLFTLQHGNKQRIDAMQTRKLDFMYDNFSDQIK</sequence>
<evidence type="ECO:0000313" key="2">
    <source>
        <dbReference type="Proteomes" id="UP000018850"/>
    </source>
</evidence>